<proteinExistence type="predicted"/>
<dbReference type="KEGG" id="haz:A9404_12095"/>
<reference evidence="1 2" key="1">
    <citation type="submission" date="2016-06" db="EMBL/GenBank/DDBJ databases">
        <title>Insight into the functional genes involving in sulfur oxidation in Pearl River water.</title>
        <authorList>
            <person name="Luo J."/>
            <person name="Tan X."/>
            <person name="Lin W."/>
        </authorList>
    </citation>
    <scope>NUCLEOTIDE SEQUENCE [LARGE SCALE GENOMIC DNA]</scope>
    <source>
        <strain evidence="1 2">LS2</strain>
    </source>
</reference>
<protein>
    <submittedName>
        <fullName evidence="1">Uncharacterized protein</fullName>
    </submittedName>
</protein>
<dbReference type="Proteomes" id="UP000078596">
    <property type="component" value="Chromosome"/>
</dbReference>
<keyword evidence="2" id="KW-1185">Reference proteome</keyword>
<dbReference type="AlphaFoldDB" id="A0A191ZJF0"/>
<dbReference type="EMBL" id="CP016027">
    <property type="protein sequence ID" value="ANJ68014.1"/>
    <property type="molecule type" value="Genomic_DNA"/>
</dbReference>
<name>A0A191ZJF0_9GAMM</name>
<organism evidence="1 2">
    <name type="scientific">Halothiobacillus diazotrophicus</name>
    <dbReference type="NCBI Taxonomy" id="1860122"/>
    <lineage>
        <taxon>Bacteria</taxon>
        <taxon>Pseudomonadati</taxon>
        <taxon>Pseudomonadota</taxon>
        <taxon>Gammaproteobacteria</taxon>
        <taxon>Chromatiales</taxon>
        <taxon>Halothiobacillaceae</taxon>
        <taxon>Halothiobacillus</taxon>
    </lineage>
</organism>
<evidence type="ECO:0000313" key="2">
    <source>
        <dbReference type="Proteomes" id="UP000078596"/>
    </source>
</evidence>
<sequence>MCVQPRVLIIRQGALVLNNLAVAVVAESSNNLALVIHQSNYAAHLILSVVQRLASLQFAFVVVAGLHRIAAVALLAEAFAAPQELRGDRGATLTGFRIAEASIEPIVGELAGVPGLLVGDLDQSVGGIPLVGVGAVAEQIAIGIVLVVGLTVGLGLIESVDGDGCSVNGLLGYMHRLVAIFGNQQIQQNHKSMTLTLLILSAKRRNQLYSSLFSRLRLQYCSATSHLTFF</sequence>
<gene>
    <name evidence="1" type="ORF">A9404_12095</name>
</gene>
<accession>A0A191ZJF0</accession>
<evidence type="ECO:0000313" key="1">
    <source>
        <dbReference type="EMBL" id="ANJ68014.1"/>
    </source>
</evidence>